<dbReference type="Gene3D" id="1.10.1200.10">
    <property type="entry name" value="ACP-like"/>
    <property type="match status" value="1"/>
</dbReference>
<dbReference type="SUPFAM" id="SSF56801">
    <property type="entry name" value="Acetyl-CoA synthetase-like"/>
    <property type="match status" value="1"/>
</dbReference>
<evidence type="ECO:0000313" key="7">
    <source>
        <dbReference type="Proteomes" id="UP000662314"/>
    </source>
</evidence>
<dbReference type="Pfam" id="PF13193">
    <property type="entry name" value="AMP-binding_C"/>
    <property type="match status" value="1"/>
</dbReference>
<dbReference type="Gene3D" id="3.30.300.30">
    <property type="match status" value="1"/>
</dbReference>
<protein>
    <submittedName>
        <fullName evidence="6">Amino acid adenylation domain-containing protein</fullName>
    </submittedName>
</protein>
<sequence>MFEIQVERSPDKTAVVFENTQLTYQQLNRRANQLAHHLRSLGVESGVLVGICLERSLEMIVGLLAILKAGGAYVPLDPTYPTERLAFVLQDTQTPVILTTARLLKSLPAHQAQVVCLDSEWEMLTQNSLENLVCEVTPDNLIYIIYTSGSTGQPKGVMIPHRGIYNQLQWRQTTFELTQADKVLQNISLSFDPSVWQIFWSLCFGAQLVLARPGGHQDPAYLVKLISEQQITVMALVPSMLRALLEQKGIENCQTLKHITCGGEALPVKLIEDFFSKLKLDNVLHNCYGPTEASIDATFWKCQQNSNYLIAPIGRPIANTQIYILDEDLQPVGVGDLGELHIGGAGLARGYFKRPDLTREKFIPNPFSQEPGALMYKTGDLARYLGDGNIEYVGRQDSQVKIRSFRIELGEIEAVLAQHPAVQQSAVIAREDVLGDKYLVAYIVLDRDRAVKIAQLRRFLQQRLPEYMVPSAFVLLETLPMTPNGKVDRRSLPEPAQIRQELEGTFVAPRNEVEIQLVKIWQKVLGMQPIGIKDNFFSLGGHSLLAVRLLAQVEKVFKKNLPVSILLQNPTIEQLAIILSKSALVKSWSYLVPLQPCGSKPPLFLCQGISIYQPLISYLDPEQPVYGLLSGHEQEKLVKQNRLEELAFDYIQEIKTLQPEGPYLLGGHSFGGVIAFEMAQQLISQGQKVALLVLLDTFLPGTTKAISSSERLSFHLNQLLQIGPTYIVKNVIEKLSKSYGSFALKHKFFRIKTLEHLVGHAAYYGAVLKYAKHYVPQVYLGRITLFMAREKLVRVEPELGWTKLVAGELESYEIPGDHFGLLKKPNVQLLAEKLKVAIDKGLAENY</sequence>
<dbReference type="PROSITE" id="PS50075">
    <property type="entry name" value="CARRIER"/>
    <property type="match status" value="1"/>
</dbReference>
<dbReference type="GO" id="GO:0044550">
    <property type="term" value="P:secondary metabolite biosynthetic process"/>
    <property type="evidence" value="ECO:0007669"/>
    <property type="project" value="UniProtKB-ARBA"/>
</dbReference>
<dbReference type="FunFam" id="3.40.50.980:FF:000002">
    <property type="entry name" value="Enterobactin synthetase component F"/>
    <property type="match status" value="1"/>
</dbReference>
<dbReference type="Pfam" id="PF00501">
    <property type="entry name" value="AMP-binding"/>
    <property type="match status" value="1"/>
</dbReference>
<dbReference type="PROSITE" id="PS00455">
    <property type="entry name" value="AMP_BINDING"/>
    <property type="match status" value="1"/>
</dbReference>
<dbReference type="InterPro" id="IPR020845">
    <property type="entry name" value="AMP-binding_CS"/>
</dbReference>
<dbReference type="CDD" id="cd05930">
    <property type="entry name" value="A_NRPS"/>
    <property type="match status" value="1"/>
</dbReference>
<accession>A0A8J7LD25</accession>
<dbReference type="FunFam" id="3.40.50.12780:FF:000012">
    <property type="entry name" value="Non-ribosomal peptide synthetase"/>
    <property type="match status" value="1"/>
</dbReference>
<reference evidence="6 7" key="1">
    <citation type="journal article" date="2021" name="Int. J. Syst. Evol. Microbiol.">
        <title>Amazonocrinis nigriterrae gen. nov., sp. nov., Atlanticothrix silvestris gen. nov., sp. nov. and Dendronalium phyllosphericum gen. nov., sp. nov., nostocacean cyanobacteria from Brazilian environments.</title>
        <authorList>
            <person name="Alvarenga D.O."/>
            <person name="Andreote A.P.D."/>
            <person name="Branco L.H.Z."/>
            <person name="Delbaje E."/>
            <person name="Cruz R.B."/>
            <person name="Varani A.M."/>
            <person name="Fiore M.F."/>
        </authorList>
    </citation>
    <scope>NUCLEOTIDE SEQUENCE [LARGE SCALE GENOMIC DNA]</scope>
    <source>
        <strain evidence="6 7">CENA369</strain>
    </source>
</reference>
<dbReference type="Gene3D" id="2.30.38.10">
    <property type="entry name" value="Luciferase, Domain 3"/>
    <property type="match status" value="1"/>
</dbReference>
<evidence type="ECO:0000256" key="2">
    <source>
        <dbReference type="ARBA" id="ARBA00006432"/>
    </source>
</evidence>
<comment type="caution">
    <text evidence="6">The sequence shown here is derived from an EMBL/GenBank/DDBJ whole genome shotgun (WGS) entry which is preliminary data.</text>
</comment>
<gene>
    <name evidence="6" type="ORF">I8752_00580</name>
</gene>
<dbReference type="FunFam" id="1.10.1200.10:FF:000005">
    <property type="entry name" value="Nonribosomal peptide synthetase 1"/>
    <property type="match status" value="1"/>
</dbReference>
<keyword evidence="4" id="KW-0597">Phosphoprotein</keyword>
<proteinExistence type="inferred from homology"/>
<dbReference type="InterPro" id="IPR025110">
    <property type="entry name" value="AMP-bd_C"/>
</dbReference>
<dbReference type="InterPro" id="IPR029058">
    <property type="entry name" value="AB_hydrolase_fold"/>
</dbReference>
<dbReference type="InterPro" id="IPR000873">
    <property type="entry name" value="AMP-dep_synth/lig_dom"/>
</dbReference>
<dbReference type="PROSITE" id="PS00012">
    <property type="entry name" value="PHOSPHOPANTETHEINE"/>
    <property type="match status" value="1"/>
</dbReference>
<dbReference type="InterPro" id="IPR006162">
    <property type="entry name" value="Ppantetheine_attach_site"/>
</dbReference>
<dbReference type="Gene3D" id="3.40.50.980">
    <property type="match status" value="2"/>
</dbReference>
<organism evidence="6 7">
    <name type="scientific">Dendronalium phyllosphericum CENA369</name>
    <dbReference type="NCBI Taxonomy" id="1725256"/>
    <lineage>
        <taxon>Bacteria</taxon>
        <taxon>Bacillati</taxon>
        <taxon>Cyanobacteriota</taxon>
        <taxon>Cyanophyceae</taxon>
        <taxon>Nostocales</taxon>
        <taxon>Nostocaceae</taxon>
        <taxon>Dendronalium</taxon>
        <taxon>Dendronalium phyllosphericum</taxon>
    </lineage>
</organism>
<dbReference type="GO" id="GO:0031177">
    <property type="term" value="F:phosphopantetheine binding"/>
    <property type="evidence" value="ECO:0007669"/>
    <property type="project" value="InterPro"/>
</dbReference>
<dbReference type="InterPro" id="IPR045851">
    <property type="entry name" value="AMP-bd_C_sf"/>
</dbReference>
<comment type="cofactor">
    <cofactor evidence="1">
        <name>pantetheine 4'-phosphate</name>
        <dbReference type="ChEBI" id="CHEBI:47942"/>
    </cofactor>
</comment>
<dbReference type="InterPro" id="IPR009081">
    <property type="entry name" value="PP-bd_ACP"/>
</dbReference>
<dbReference type="SUPFAM" id="SSF47336">
    <property type="entry name" value="ACP-like"/>
    <property type="match status" value="1"/>
</dbReference>
<dbReference type="Proteomes" id="UP000662314">
    <property type="component" value="Unassembled WGS sequence"/>
</dbReference>
<dbReference type="InterPro" id="IPR001031">
    <property type="entry name" value="Thioesterase"/>
</dbReference>
<keyword evidence="3" id="KW-0596">Phosphopantetheine</keyword>
<dbReference type="FunFam" id="2.30.38.10:FF:000001">
    <property type="entry name" value="Non-ribosomal peptide synthetase PvdI"/>
    <property type="match status" value="1"/>
</dbReference>
<comment type="similarity">
    <text evidence="2">Belongs to the ATP-dependent AMP-binding enzyme family.</text>
</comment>
<dbReference type="InterPro" id="IPR020806">
    <property type="entry name" value="PKS_PP-bd"/>
</dbReference>
<dbReference type="FunFam" id="3.30.300.30:FF:000010">
    <property type="entry name" value="Enterobactin synthetase component F"/>
    <property type="match status" value="1"/>
</dbReference>
<dbReference type="EMBL" id="JAECZA010000001">
    <property type="protein sequence ID" value="MBH8571543.1"/>
    <property type="molecule type" value="Genomic_DNA"/>
</dbReference>
<dbReference type="AlphaFoldDB" id="A0A8J7LD25"/>
<dbReference type="PANTHER" id="PTHR45527:SF1">
    <property type="entry name" value="FATTY ACID SYNTHASE"/>
    <property type="match status" value="1"/>
</dbReference>
<dbReference type="SUPFAM" id="SSF53474">
    <property type="entry name" value="alpha/beta-Hydrolases"/>
    <property type="match status" value="1"/>
</dbReference>
<dbReference type="SMART" id="SM00823">
    <property type="entry name" value="PKS_PP"/>
    <property type="match status" value="1"/>
</dbReference>
<dbReference type="Pfam" id="PF00975">
    <property type="entry name" value="Thioesterase"/>
    <property type="match status" value="1"/>
</dbReference>
<dbReference type="PANTHER" id="PTHR45527">
    <property type="entry name" value="NONRIBOSOMAL PEPTIDE SYNTHETASE"/>
    <property type="match status" value="1"/>
</dbReference>
<evidence type="ECO:0000256" key="1">
    <source>
        <dbReference type="ARBA" id="ARBA00001957"/>
    </source>
</evidence>
<dbReference type="GO" id="GO:0005829">
    <property type="term" value="C:cytosol"/>
    <property type="evidence" value="ECO:0007669"/>
    <property type="project" value="TreeGrafter"/>
</dbReference>
<evidence type="ECO:0000259" key="5">
    <source>
        <dbReference type="PROSITE" id="PS50075"/>
    </source>
</evidence>
<keyword evidence="7" id="KW-1185">Reference proteome</keyword>
<dbReference type="InterPro" id="IPR036736">
    <property type="entry name" value="ACP-like_sf"/>
</dbReference>
<dbReference type="FunFam" id="3.40.50.980:FF:000001">
    <property type="entry name" value="Non-ribosomal peptide synthetase"/>
    <property type="match status" value="1"/>
</dbReference>
<dbReference type="Pfam" id="PF00550">
    <property type="entry name" value="PP-binding"/>
    <property type="match status" value="1"/>
</dbReference>
<dbReference type="Gene3D" id="3.40.50.1820">
    <property type="entry name" value="alpha/beta hydrolase"/>
    <property type="match status" value="1"/>
</dbReference>
<name>A0A8J7LD25_9NOST</name>
<feature type="domain" description="Carrier" evidence="5">
    <location>
        <begin position="508"/>
        <end position="583"/>
    </location>
</feature>
<dbReference type="NCBIfam" id="TIGR01733">
    <property type="entry name" value="AA-adenyl-dom"/>
    <property type="match status" value="1"/>
</dbReference>
<evidence type="ECO:0000256" key="3">
    <source>
        <dbReference type="ARBA" id="ARBA00022450"/>
    </source>
</evidence>
<evidence type="ECO:0000256" key="4">
    <source>
        <dbReference type="ARBA" id="ARBA00022553"/>
    </source>
</evidence>
<evidence type="ECO:0000313" key="6">
    <source>
        <dbReference type="EMBL" id="MBH8571543.1"/>
    </source>
</evidence>
<dbReference type="InterPro" id="IPR010071">
    <property type="entry name" value="AA_adenyl_dom"/>
</dbReference>
<dbReference type="GO" id="GO:0043041">
    <property type="term" value="P:amino acid activation for nonribosomal peptide biosynthetic process"/>
    <property type="evidence" value="ECO:0007669"/>
    <property type="project" value="TreeGrafter"/>
</dbReference>